<dbReference type="InterPro" id="IPR051531">
    <property type="entry name" value="N-acetyltransferase"/>
</dbReference>
<organism evidence="2 3">
    <name type="scientific">Nakamurella flavida</name>
    <dbReference type="NCBI Taxonomy" id="363630"/>
    <lineage>
        <taxon>Bacteria</taxon>
        <taxon>Bacillati</taxon>
        <taxon>Actinomycetota</taxon>
        <taxon>Actinomycetes</taxon>
        <taxon>Nakamurellales</taxon>
        <taxon>Nakamurellaceae</taxon>
        <taxon>Nakamurella</taxon>
    </lineage>
</organism>
<dbReference type="Proteomes" id="UP000663801">
    <property type="component" value="Unassembled WGS sequence"/>
</dbReference>
<reference evidence="2" key="1">
    <citation type="submission" date="2021-01" db="EMBL/GenBank/DDBJ databases">
        <title>KCTC 19127 draft genome.</title>
        <authorList>
            <person name="An D."/>
        </authorList>
    </citation>
    <scope>NUCLEOTIDE SEQUENCE</scope>
    <source>
        <strain evidence="2">KCTC 19127</strain>
    </source>
</reference>
<dbReference type="InterPro" id="IPR000182">
    <property type="entry name" value="GNAT_dom"/>
</dbReference>
<dbReference type="InterPro" id="IPR016181">
    <property type="entry name" value="Acyl_CoA_acyltransferase"/>
</dbReference>
<evidence type="ECO:0000259" key="1">
    <source>
        <dbReference type="PROSITE" id="PS51186"/>
    </source>
</evidence>
<sequence length="191" mass="20909">MSEPPRTPLPDRVERSGLTLVRWQEDDAPALHRLILDNLDHLRPFMAWTAGEPRTPEEHHALIAGWTREWAAGGSLVVGIRQHDTWVGSAGLHRRGGPDELEIGYWVDHRHLRQGVATATGRALTDLAFTVPGIQVVSIVHDLANLASAAVPARLGFRRLADRDSLAPQGPAGTGRDGVWVTSRAEWAAAR</sequence>
<dbReference type="Gene3D" id="3.40.630.30">
    <property type="match status" value="1"/>
</dbReference>
<feature type="domain" description="N-acetyltransferase" evidence="1">
    <location>
        <begin position="18"/>
        <end position="186"/>
    </location>
</feature>
<comment type="caution">
    <text evidence="2">The sequence shown here is derived from an EMBL/GenBank/DDBJ whole genome shotgun (WGS) entry which is preliminary data.</text>
</comment>
<evidence type="ECO:0000313" key="2">
    <source>
        <dbReference type="EMBL" id="MBM9477506.1"/>
    </source>
</evidence>
<name>A0A938YMY0_9ACTN</name>
<dbReference type="RefSeq" id="WP_205257598.1">
    <property type="nucleotide sequence ID" value="NZ_BAAAPV010000003.1"/>
</dbReference>
<keyword evidence="3" id="KW-1185">Reference proteome</keyword>
<dbReference type="GO" id="GO:0016747">
    <property type="term" value="F:acyltransferase activity, transferring groups other than amino-acyl groups"/>
    <property type="evidence" value="ECO:0007669"/>
    <property type="project" value="InterPro"/>
</dbReference>
<dbReference type="AlphaFoldDB" id="A0A938YMY0"/>
<evidence type="ECO:0000313" key="3">
    <source>
        <dbReference type="Proteomes" id="UP000663801"/>
    </source>
</evidence>
<gene>
    <name evidence="2" type="ORF">JL107_13735</name>
</gene>
<dbReference type="PANTHER" id="PTHR43792">
    <property type="entry name" value="GNAT FAMILY, PUTATIVE (AFU_ORTHOLOGUE AFUA_3G00765)-RELATED-RELATED"/>
    <property type="match status" value="1"/>
</dbReference>
<proteinExistence type="predicted"/>
<dbReference type="SUPFAM" id="SSF55729">
    <property type="entry name" value="Acyl-CoA N-acyltransferases (Nat)"/>
    <property type="match status" value="1"/>
</dbReference>
<dbReference type="PROSITE" id="PS51186">
    <property type="entry name" value="GNAT"/>
    <property type="match status" value="1"/>
</dbReference>
<protein>
    <submittedName>
        <fullName evidence="2">GNAT family N-acetyltransferase</fullName>
    </submittedName>
</protein>
<dbReference type="EMBL" id="JAERWL010000010">
    <property type="protein sequence ID" value="MBM9477506.1"/>
    <property type="molecule type" value="Genomic_DNA"/>
</dbReference>
<dbReference type="Pfam" id="PF13302">
    <property type="entry name" value="Acetyltransf_3"/>
    <property type="match status" value="1"/>
</dbReference>
<accession>A0A938YMY0</accession>